<keyword evidence="1" id="KW-1185">Reference proteome</keyword>
<dbReference type="WBParaSite" id="MBELARI_LOCUS13247">
    <property type="protein sequence ID" value="MBELARI_LOCUS13247"/>
    <property type="gene ID" value="MBELARI_LOCUS13247"/>
</dbReference>
<evidence type="ECO:0000313" key="2">
    <source>
        <dbReference type="WBParaSite" id="MBELARI_LOCUS13247"/>
    </source>
</evidence>
<reference evidence="2" key="1">
    <citation type="submission" date="2024-02" db="UniProtKB">
        <authorList>
            <consortium name="WormBaseParasite"/>
        </authorList>
    </citation>
    <scope>IDENTIFICATION</scope>
</reference>
<organism evidence="1 2">
    <name type="scientific">Mesorhabditis belari</name>
    <dbReference type="NCBI Taxonomy" id="2138241"/>
    <lineage>
        <taxon>Eukaryota</taxon>
        <taxon>Metazoa</taxon>
        <taxon>Ecdysozoa</taxon>
        <taxon>Nematoda</taxon>
        <taxon>Chromadorea</taxon>
        <taxon>Rhabditida</taxon>
        <taxon>Rhabditina</taxon>
        <taxon>Rhabditomorpha</taxon>
        <taxon>Rhabditoidea</taxon>
        <taxon>Rhabditidae</taxon>
        <taxon>Mesorhabditinae</taxon>
        <taxon>Mesorhabditis</taxon>
    </lineage>
</organism>
<sequence length="72" mass="8170">MRAVSPAPDEVMEIVIPFDYQSRLALSSTQYGMDAQIQTANRPVVLCVAPRHSQDPQLCDDCRRSQHIEKKK</sequence>
<dbReference type="AlphaFoldDB" id="A0AAF3J351"/>
<name>A0AAF3J351_9BILA</name>
<accession>A0AAF3J351</accession>
<evidence type="ECO:0000313" key="1">
    <source>
        <dbReference type="Proteomes" id="UP000887575"/>
    </source>
</evidence>
<protein>
    <submittedName>
        <fullName evidence="2">Uncharacterized protein</fullName>
    </submittedName>
</protein>
<dbReference type="Proteomes" id="UP000887575">
    <property type="component" value="Unassembled WGS sequence"/>
</dbReference>
<proteinExistence type="predicted"/>